<dbReference type="EMBL" id="ADLS01000031">
    <property type="protein sequence ID" value="EGX68520.1"/>
    <property type="molecule type" value="Genomic_DNA"/>
</dbReference>
<dbReference type="AlphaFoldDB" id="G1WL58"/>
<dbReference type="InterPro" id="IPR018062">
    <property type="entry name" value="HTH_AraC-typ_CS"/>
</dbReference>
<dbReference type="GO" id="GO:0003700">
    <property type="term" value="F:DNA-binding transcription factor activity"/>
    <property type="evidence" value="ECO:0007669"/>
    <property type="project" value="InterPro"/>
</dbReference>
<proteinExistence type="predicted"/>
<dbReference type="STRING" id="742742.HMPREF9452_02071"/>
<evidence type="ECO:0000313" key="6">
    <source>
        <dbReference type="Proteomes" id="UP000004830"/>
    </source>
</evidence>
<dbReference type="eggNOG" id="COG0662">
    <property type="taxonomic scope" value="Bacteria"/>
</dbReference>
<dbReference type="PRINTS" id="PR00032">
    <property type="entry name" value="HTHARAC"/>
</dbReference>
<dbReference type="PANTHER" id="PTHR43280:SF2">
    <property type="entry name" value="HTH-TYPE TRANSCRIPTIONAL REGULATOR EXSA"/>
    <property type="match status" value="1"/>
</dbReference>
<feature type="domain" description="HTH araC/xylS-type" evidence="4">
    <location>
        <begin position="238"/>
        <end position="335"/>
    </location>
</feature>
<dbReference type="Pfam" id="PF12833">
    <property type="entry name" value="HTH_18"/>
    <property type="match status" value="1"/>
</dbReference>
<comment type="caution">
    <text evidence="5">The sequence shown here is derived from an EMBL/GenBank/DDBJ whole genome shotgun (WGS) entry which is preliminary data.</text>
</comment>
<evidence type="ECO:0000259" key="4">
    <source>
        <dbReference type="PROSITE" id="PS01124"/>
    </source>
</evidence>
<gene>
    <name evidence="5" type="ORF">HMPREF9452_02071</name>
</gene>
<evidence type="ECO:0000256" key="3">
    <source>
        <dbReference type="ARBA" id="ARBA00023163"/>
    </source>
</evidence>
<evidence type="ECO:0000256" key="1">
    <source>
        <dbReference type="ARBA" id="ARBA00023015"/>
    </source>
</evidence>
<dbReference type="PROSITE" id="PS01124">
    <property type="entry name" value="HTH_ARAC_FAMILY_2"/>
    <property type="match status" value="1"/>
</dbReference>
<dbReference type="PROSITE" id="PS00041">
    <property type="entry name" value="HTH_ARAC_FAMILY_1"/>
    <property type="match status" value="1"/>
</dbReference>
<reference evidence="5 6" key="1">
    <citation type="submission" date="2011-06" db="EMBL/GenBank/DDBJ databases">
        <title>The Genome Sequence of Collinsella tanakaei YIT 12063.</title>
        <authorList>
            <consortium name="The Broad Institute Genome Sequencing Platform"/>
            <person name="Earl A."/>
            <person name="Ward D."/>
            <person name="Feldgarden M."/>
            <person name="Gevers D."/>
            <person name="Morotomi M."/>
            <person name="Young S.K."/>
            <person name="Zeng Q."/>
            <person name="Gargeya S."/>
            <person name="Fitzgerald M."/>
            <person name="Haas B."/>
            <person name="Abouelleil A."/>
            <person name="Alvarado L."/>
            <person name="Arachchi H.M."/>
            <person name="Berlin A."/>
            <person name="Brown A."/>
            <person name="Chapman S.B."/>
            <person name="Chen Z."/>
            <person name="Dunbar C."/>
            <person name="Freedman E."/>
            <person name="Gearin G."/>
            <person name="Gellesch M."/>
            <person name="Goldberg J."/>
            <person name="Griggs A."/>
            <person name="Gujja S."/>
            <person name="Heiman D."/>
            <person name="Howarth C."/>
            <person name="Larson L."/>
            <person name="Lui A."/>
            <person name="MacDonald P.J.P."/>
            <person name="Mehta T."/>
            <person name="Montmayeur A."/>
            <person name="Murphy C."/>
            <person name="Neiman D."/>
            <person name="Pearson M."/>
            <person name="Priest M."/>
            <person name="Roberts A."/>
            <person name="Saif S."/>
            <person name="Shea T."/>
            <person name="Shenoy N."/>
            <person name="Sisk P."/>
            <person name="Stolte C."/>
            <person name="Sykes S."/>
            <person name="Wortman J."/>
            <person name="Nusbaum C."/>
            <person name="Birren B."/>
        </authorList>
    </citation>
    <scope>NUCLEOTIDE SEQUENCE [LARGE SCALE GENOMIC DNA]</scope>
    <source>
        <strain evidence="5 6">YIT 12063</strain>
    </source>
</reference>
<evidence type="ECO:0000256" key="2">
    <source>
        <dbReference type="ARBA" id="ARBA00023125"/>
    </source>
</evidence>
<dbReference type="eggNOG" id="COG2207">
    <property type="taxonomic scope" value="Bacteria"/>
</dbReference>
<sequence length="347" mass="39424">MTPEELDAALRTITEHEELYRRGLDPESVSGYHYTLQDDGSFLAPGGFTRPRIEEGHSVYTRSLRSHVMVRKHSRFRSNKIHRQPAMELAYVYSGHAVKNVNGNVVDLQQGQVIIVDFQTLHNTMPLGEDDILIVMQFDRNLFRSGFINLLGEDSILTSFIVRSMIKDASHDGYLIFHSEKSRRLPLFMNEFLCEHFDPSPRNEDMIAGLLAVIAAELACVHEDDVTSSYEPHGAMVPKLLRYIEHEYKDCTLKDAAEVFSLAPDSISRILKREVGSTFNQLVQQQRINMAKRLLVEGTLPVTGVARQVGYENMTHFYRLFQNAVGMSPSAYKKQAAEDARLDESCI</sequence>
<dbReference type="SMART" id="SM00342">
    <property type="entry name" value="HTH_ARAC"/>
    <property type="match status" value="1"/>
</dbReference>
<dbReference type="HOGENOM" id="CLU_000445_88_0_11"/>
<keyword evidence="2" id="KW-0238">DNA-binding</keyword>
<name>G1WL58_9ACTN</name>
<dbReference type="SUPFAM" id="SSF46689">
    <property type="entry name" value="Homeodomain-like"/>
    <property type="match status" value="1"/>
</dbReference>
<dbReference type="RefSeq" id="WP_009142094.1">
    <property type="nucleotide sequence ID" value="NZ_JH126474.1"/>
</dbReference>
<keyword evidence="6" id="KW-1185">Reference proteome</keyword>
<keyword evidence="3" id="KW-0804">Transcription</keyword>
<dbReference type="GeneID" id="62759749"/>
<accession>G1WL58</accession>
<evidence type="ECO:0000313" key="5">
    <source>
        <dbReference type="EMBL" id="EGX68520.1"/>
    </source>
</evidence>
<dbReference type="InterPro" id="IPR011051">
    <property type="entry name" value="RmlC_Cupin_sf"/>
</dbReference>
<dbReference type="SUPFAM" id="SSF51182">
    <property type="entry name" value="RmlC-like cupins"/>
    <property type="match status" value="1"/>
</dbReference>
<dbReference type="InterPro" id="IPR018060">
    <property type="entry name" value="HTH_AraC"/>
</dbReference>
<protein>
    <recommendedName>
        <fullName evidence="4">HTH araC/xylS-type domain-containing protein</fullName>
    </recommendedName>
</protein>
<organism evidence="5 6">
    <name type="scientific">Collinsella tanakaei YIT 12063</name>
    <dbReference type="NCBI Taxonomy" id="742742"/>
    <lineage>
        <taxon>Bacteria</taxon>
        <taxon>Bacillati</taxon>
        <taxon>Actinomycetota</taxon>
        <taxon>Coriobacteriia</taxon>
        <taxon>Coriobacteriales</taxon>
        <taxon>Coriobacteriaceae</taxon>
        <taxon>Collinsella</taxon>
    </lineage>
</organism>
<dbReference type="InterPro" id="IPR020449">
    <property type="entry name" value="Tscrpt_reg_AraC-type_HTH"/>
</dbReference>
<dbReference type="PATRIC" id="fig|742742.3.peg.2048"/>
<dbReference type="InterPro" id="IPR009057">
    <property type="entry name" value="Homeodomain-like_sf"/>
</dbReference>
<dbReference type="Proteomes" id="UP000004830">
    <property type="component" value="Unassembled WGS sequence"/>
</dbReference>
<dbReference type="OrthoDB" id="45544at2"/>
<dbReference type="GO" id="GO:0043565">
    <property type="term" value="F:sequence-specific DNA binding"/>
    <property type="evidence" value="ECO:0007669"/>
    <property type="project" value="InterPro"/>
</dbReference>
<dbReference type="Gene3D" id="1.10.10.60">
    <property type="entry name" value="Homeodomain-like"/>
    <property type="match status" value="2"/>
</dbReference>
<keyword evidence="1" id="KW-0805">Transcription regulation</keyword>
<dbReference type="PANTHER" id="PTHR43280">
    <property type="entry name" value="ARAC-FAMILY TRANSCRIPTIONAL REGULATOR"/>
    <property type="match status" value="1"/>
</dbReference>